<evidence type="ECO:0000259" key="1">
    <source>
        <dbReference type="PROSITE" id="PS51186"/>
    </source>
</evidence>
<dbReference type="AlphaFoldDB" id="A0A9W4J3F0"/>
<protein>
    <recommendedName>
        <fullName evidence="1">N-acetyltransferase domain-containing protein</fullName>
    </recommendedName>
</protein>
<evidence type="ECO:0000313" key="2">
    <source>
        <dbReference type="EMBL" id="CAG8377478.1"/>
    </source>
</evidence>
<dbReference type="OrthoDB" id="8120565at2759"/>
<feature type="domain" description="N-acetyltransferase" evidence="1">
    <location>
        <begin position="78"/>
        <end position="211"/>
    </location>
</feature>
<dbReference type="Gene3D" id="3.40.630.30">
    <property type="match status" value="1"/>
</dbReference>
<dbReference type="GO" id="GO:0016747">
    <property type="term" value="F:acyltransferase activity, transferring groups other than amino-acyl groups"/>
    <property type="evidence" value="ECO:0007669"/>
    <property type="project" value="InterPro"/>
</dbReference>
<dbReference type="EMBL" id="CAJVPD010000233">
    <property type="protein sequence ID" value="CAG8377478.1"/>
    <property type="molecule type" value="Genomic_DNA"/>
</dbReference>
<dbReference type="Pfam" id="PF00583">
    <property type="entry name" value="Acetyltransf_1"/>
    <property type="match status" value="1"/>
</dbReference>
<name>A0A9W4J3F0_9EURO</name>
<dbReference type="PROSITE" id="PS51186">
    <property type="entry name" value="GNAT"/>
    <property type="match status" value="1"/>
</dbReference>
<accession>A0A9W4J3F0</accession>
<evidence type="ECO:0000313" key="3">
    <source>
        <dbReference type="Proteomes" id="UP001152592"/>
    </source>
</evidence>
<reference evidence="2" key="1">
    <citation type="submission" date="2021-07" db="EMBL/GenBank/DDBJ databases">
        <authorList>
            <person name="Branca A.L. A."/>
        </authorList>
    </citation>
    <scope>NUCLEOTIDE SEQUENCE</scope>
</reference>
<dbReference type="CDD" id="cd04301">
    <property type="entry name" value="NAT_SF"/>
    <property type="match status" value="1"/>
</dbReference>
<gene>
    <name evidence="2" type="ORF">PSALAMII_LOCUS5329</name>
</gene>
<dbReference type="InterPro" id="IPR000182">
    <property type="entry name" value="GNAT_dom"/>
</dbReference>
<comment type="caution">
    <text evidence="2">The sequence shown here is derived from an EMBL/GenBank/DDBJ whole genome shotgun (WGS) entry which is preliminary data.</text>
</comment>
<dbReference type="InterPro" id="IPR016181">
    <property type="entry name" value="Acyl_CoA_acyltransferase"/>
</dbReference>
<proteinExistence type="predicted"/>
<sequence length="212" mass="24584">MVTPKLVLIPWDAESQAHRDWLVKQRVECGWHKEQVETKWKDQQLKGQKCIFWIEKLEDTATTLNAVPRQPTKESFFPIGHISLDSYNPEIEHLDLDIPSEGVFWIKTFFVSHKIQGQGIGRAAMDHVEDMAAREPLLAKTLMLDTVQKDDQMREDFAIATFGSVPKSTNQDWYDRRGYRLIETIQNFYGVADSTGKVWDIKTVFMRKDIAV</sequence>
<dbReference type="Proteomes" id="UP001152592">
    <property type="component" value="Unassembled WGS sequence"/>
</dbReference>
<organism evidence="2 3">
    <name type="scientific">Penicillium salamii</name>
    <dbReference type="NCBI Taxonomy" id="1612424"/>
    <lineage>
        <taxon>Eukaryota</taxon>
        <taxon>Fungi</taxon>
        <taxon>Dikarya</taxon>
        <taxon>Ascomycota</taxon>
        <taxon>Pezizomycotina</taxon>
        <taxon>Eurotiomycetes</taxon>
        <taxon>Eurotiomycetidae</taxon>
        <taxon>Eurotiales</taxon>
        <taxon>Aspergillaceae</taxon>
        <taxon>Penicillium</taxon>
    </lineage>
</organism>
<dbReference type="SUPFAM" id="SSF55729">
    <property type="entry name" value="Acyl-CoA N-acyltransferases (Nat)"/>
    <property type="match status" value="1"/>
</dbReference>